<organism evidence="2 3">
    <name type="scientific">Colocasia esculenta</name>
    <name type="common">Wild taro</name>
    <name type="synonym">Arum esculentum</name>
    <dbReference type="NCBI Taxonomy" id="4460"/>
    <lineage>
        <taxon>Eukaryota</taxon>
        <taxon>Viridiplantae</taxon>
        <taxon>Streptophyta</taxon>
        <taxon>Embryophyta</taxon>
        <taxon>Tracheophyta</taxon>
        <taxon>Spermatophyta</taxon>
        <taxon>Magnoliopsida</taxon>
        <taxon>Liliopsida</taxon>
        <taxon>Araceae</taxon>
        <taxon>Aroideae</taxon>
        <taxon>Colocasieae</taxon>
        <taxon>Colocasia</taxon>
    </lineage>
</organism>
<dbReference type="AlphaFoldDB" id="A0A843UC09"/>
<feature type="non-terminal residue" evidence="2">
    <location>
        <position position="1"/>
    </location>
</feature>
<accession>A0A843UC09</accession>
<name>A0A843UC09_COLES</name>
<protein>
    <submittedName>
        <fullName evidence="2">Uncharacterized protein</fullName>
    </submittedName>
</protein>
<reference evidence="2" key="1">
    <citation type="submission" date="2017-07" db="EMBL/GenBank/DDBJ databases">
        <title>Taro Niue Genome Assembly and Annotation.</title>
        <authorList>
            <person name="Atibalentja N."/>
            <person name="Keating K."/>
            <person name="Fields C.J."/>
        </authorList>
    </citation>
    <scope>NUCLEOTIDE SEQUENCE</scope>
    <source>
        <strain evidence="2">Niue_2</strain>
        <tissue evidence="2">Leaf</tissue>
    </source>
</reference>
<dbReference type="EMBL" id="NMUH01000418">
    <property type="protein sequence ID" value="MQL78803.1"/>
    <property type="molecule type" value="Genomic_DNA"/>
</dbReference>
<dbReference type="Proteomes" id="UP000652761">
    <property type="component" value="Unassembled WGS sequence"/>
</dbReference>
<evidence type="ECO:0000256" key="1">
    <source>
        <dbReference type="SAM" id="MobiDB-lite"/>
    </source>
</evidence>
<feature type="region of interest" description="Disordered" evidence="1">
    <location>
        <begin position="134"/>
        <end position="196"/>
    </location>
</feature>
<feature type="non-terminal residue" evidence="2">
    <location>
        <position position="196"/>
    </location>
</feature>
<comment type="caution">
    <text evidence="2">The sequence shown here is derived from an EMBL/GenBank/DDBJ whole genome shotgun (WGS) entry which is preliminary data.</text>
</comment>
<evidence type="ECO:0000313" key="2">
    <source>
        <dbReference type="EMBL" id="MQL78803.1"/>
    </source>
</evidence>
<sequence length="196" mass="21851">TVASPLTIVIPLRRGRVSRQQPYRNRKTLHHSDPYRDRARHRDKVVFDRADASSSVTIEADPWDAPSQGCPQATNTATRGKGALRNYKCYLQTIWGSQSTRIKKGSSNPYLKRRNEPIRVIHVRLATFSSLHTSFTMPRHHKRPSSSPETHKLEGGRRITAGGGGEETGRSKRGEGVYGQGLKPSAPKLRQGDVSC</sequence>
<keyword evidence="3" id="KW-1185">Reference proteome</keyword>
<evidence type="ECO:0000313" key="3">
    <source>
        <dbReference type="Proteomes" id="UP000652761"/>
    </source>
</evidence>
<gene>
    <name evidence="2" type="ORF">Taro_011243</name>
</gene>
<proteinExistence type="predicted"/>